<dbReference type="InterPro" id="IPR026906">
    <property type="entry name" value="LRR_5"/>
</dbReference>
<evidence type="ECO:0000313" key="3">
    <source>
        <dbReference type="Proteomes" id="UP000001542"/>
    </source>
</evidence>
<dbReference type="VEuPathDB" id="TrichDB:TVAGG3_0028480"/>
<organism evidence="2 3">
    <name type="scientific">Trichomonas vaginalis (strain ATCC PRA-98 / G3)</name>
    <dbReference type="NCBI Taxonomy" id="412133"/>
    <lineage>
        <taxon>Eukaryota</taxon>
        <taxon>Metamonada</taxon>
        <taxon>Parabasalia</taxon>
        <taxon>Trichomonadida</taxon>
        <taxon>Trichomonadidae</taxon>
        <taxon>Trichomonas</taxon>
    </lineage>
</organism>
<reference evidence="2" key="1">
    <citation type="submission" date="2006-10" db="EMBL/GenBank/DDBJ databases">
        <authorList>
            <person name="Amadeo P."/>
            <person name="Zhao Q."/>
            <person name="Wortman J."/>
            <person name="Fraser-Liggett C."/>
            <person name="Carlton J."/>
        </authorList>
    </citation>
    <scope>NUCLEOTIDE SEQUENCE</scope>
    <source>
        <strain evidence="2">G3</strain>
    </source>
</reference>
<accession>A2DEI1</accession>
<dbReference type="Pfam" id="PF13306">
    <property type="entry name" value="LRR_5"/>
    <property type="match status" value="2"/>
</dbReference>
<feature type="transmembrane region" description="Helical" evidence="1">
    <location>
        <begin position="194"/>
        <end position="215"/>
    </location>
</feature>
<dbReference type="Gene3D" id="3.80.10.10">
    <property type="entry name" value="Ribonuclease Inhibitor"/>
    <property type="match status" value="1"/>
</dbReference>
<dbReference type="EMBL" id="DS113192">
    <property type="protein sequence ID" value="EAY21108.1"/>
    <property type="molecule type" value="Genomic_DNA"/>
</dbReference>
<dbReference type="SMR" id="A2DEI1"/>
<keyword evidence="1" id="KW-0812">Transmembrane</keyword>
<evidence type="ECO:0000256" key="1">
    <source>
        <dbReference type="SAM" id="Phobius"/>
    </source>
</evidence>
<protein>
    <submittedName>
        <fullName evidence="2">Surface antigen BspA-like</fullName>
    </submittedName>
</protein>
<evidence type="ECO:0000313" key="2">
    <source>
        <dbReference type="EMBL" id="EAY21108.1"/>
    </source>
</evidence>
<reference evidence="2" key="2">
    <citation type="journal article" date="2007" name="Science">
        <title>Draft genome sequence of the sexually transmitted pathogen Trichomonas vaginalis.</title>
        <authorList>
            <person name="Carlton J.M."/>
            <person name="Hirt R.P."/>
            <person name="Silva J.C."/>
            <person name="Delcher A.L."/>
            <person name="Schatz M."/>
            <person name="Zhao Q."/>
            <person name="Wortman J.R."/>
            <person name="Bidwell S.L."/>
            <person name="Alsmark U.C.M."/>
            <person name="Besteiro S."/>
            <person name="Sicheritz-Ponten T."/>
            <person name="Noel C.J."/>
            <person name="Dacks J.B."/>
            <person name="Foster P.G."/>
            <person name="Simillion C."/>
            <person name="Van de Peer Y."/>
            <person name="Miranda-Saavedra D."/>
            <person name="Barton G.J."/>
            <person name="Westrop G.D."/>
            <person name="Mueller S."/>
            <person name="Dessi D."/>
            <person name="Fiori P.L."/>
            <person name="Ren Q."/>
            <person name="Paulsen I."/>
            <person name="Zhang H."/>
            <person name="Bastida-Corcuera F.D."/>
            <person name="Simoes-Barbosa A."/>
            <person name="Brown M.T."/>
            <person name="Hayes R.D."/>
            <person name="Mukherjee M."/>
            <person name="Okumura C.Y."/>
            <person name="Schneider R."/>
            <person name="Smith A.J."/>
            <person name="Vanacova S."/>
            <person name="Villalvazo M."/>
            <person name="Haas B.J."/>
            <person name="Pertea M."/>
            <person name="Feldblyum T.V."/>
            <person name="Utterback T.R."/>
            <person name="Shu C.L."/>
            <person name="Osoegawa K."/>
            <person name="de Jong P.J."/>
            <person name="Hrdy I."/>
            <person name="Horvathova L."/>
            <person name="Zubacova Z."/>
            <person name="Dolezal P."/>
            <person name="Malik S.B."/>
            <person name="Logsdon J.M. Jr."/>
            <person name="Henze K."/>
            <person name="Gupta A."/>
            <person name="Wang C.C."/>
            <person name="Dunne R.L."/>
            <person name="Upcroft J.A."/>
            <person name="Upcroft P."/>
            <person name="White O."/>
            <person name="Salzberg S.L."/>
            <person name="Tang P."/>
            <person name="Chiu C.-H."/>
            <person name="Lee Y.-S."/>
            <person name="Embley T.M."/>
            <person name="Coombs G.H."/>
            <person name="Mottram J.C."/>
            <person name="Tachezy J."/>
            <person name="Fraser-Liggett C.M."/>
            <person name="Johnson P.J."/>
        </authorList>
    </citation>
    <scope>NUCLEOTIDE SEQUENCE [LARGE SCALE GENOMIC DNA]</scope>
    <source>
        <strain evidence="2">G3</strain>
    </source>
</reference>
<name>A2DEI1_TRIV3</name>
<dbReference type="RefSeq" id="XP_001582094.1">
    <property type="nucleotide sequence ID" value="XM_001582044.1"/>
</dbReference>
<dbReference type="KEGG" id="tva:75636471"/>
<keyword evidence="3" id="KW-1185">Reference proteome</keyword>
<keyword evidence="1" id="KW-1133">Transmembrane helix</keyword>
<dbReference type="VEuPathDB" id="TrichDB:TVAG_282780"/>
<keyword evidence="1" id="KW-0472">Membrane</keyword>
<sequence length="239" mass="26795">MLEDINLPENLRYIGKSAFDYGSKITICISSDVKLDDSMFLSLGWLEEIVFRSNNFEILKLKDVKPSRIVIDSKMITELPSLHNFTGLINLTILDNGIPVLFPSNFIYSHNISIYVHGNIDKIPEDAFVGSNISEFVYCGNNTVQGNFLKNAHSCNSVQCSSIYKPKKFGGKSYSINKDICPEYERKMSEATKVAIIVAVSAIIIGIIITLVLVLKVNSDHKFIKHKLLLQKLVVEDFG</sequence>
<dbReference type="InterPro" id="IPR032675">
    <property type="entry name" value="LRR_dom_sf"/>
</dbReference>
<proteinExistence type="predicted"/>
<dbReference type="SUPFAM" id="SSF52058">
    <property type="entry name" value="L domain-like"/>
    <property type="match status" value="1"/>
</dbReference>
<gene>
    <name evidence="2" type="ORF">TVAG_282780</name>
</gene>
<dbReference type="AlphaFoldDB" id="A2DEI1"/>
<dbReference type="Proteomes" id="UP000001542">
    <property type="component" value="Unassembled WGS sequence"/>
</dbReference>
<dbReference type="InParanoid" id="A2DEI1"/>